<evidence type="ECO:0000313" key="5">
    <source>
        <dbReference type="Proteomes" id="UP000019335"/>
    </source>
</evidence>
<dbReference type="NCBIfam" id="TIGR00756">
    <property type="entry name" value="PPR"/>
    <property type="match status" value="3"/>
</dbReference>
<dbReference type="OrthoDB" id="44725at2759"/>
<dbReference type="InterPro" id="IPR002885">
    <property type="entry name" value="PPR_rpt"/>
</dbReference>
<dbReference type="PANTHER" id="PTHR47447">
    <property type="entry name" value="OS03G0856100 PROTEIN"/>
    <property type="match status" value="1"/>
</dbReference>
<dbReference type="EMBL" id="AZIL01000274">
    <property type="protein sequence ID" value="EWM28737.1"/>
    <property type="molecule type" value="Genomic_DNA"/>
</dbReference>
<feature type="repeat" description="PPR" evidence="2">
    <location>
        <begin position="552"/>
        <end position="586"/>
    </location>
</feature>
<dbReference type="AlphaFoldDB" id="W7TRD1"/>
<evidence type="ECO:0000256" key="3">
    <source>
        <dbReference type="SAM" id="MobiDB-lite"/>
    </source>
</evidence>
<keyword evidence="1" id="KW-0677">Repeat</keyword>
<comment type="caution">
    <text evidence="4">The sequence shown here is derived from an EMBL/GenBank/DDBJ whole genome shotgun (WGS) entry which is preliminary data.</text>
</comment>
<organism evidence="4 5">
    <name type="scientific">Nannochloropsis gaditana</name>
    <dbReference type="NCBI Taxonomy" id="72520"/>
    <lineage>
        <taxon>Eukaryota</taxon>
        <taxon>Sar</taxon>
        <taxon>Stramenopiles</taxon>
        <taxon>Ochrophyta</taxon>
        <taxon>Eustigmatophyceae</taxon>
        <taxon>Eustigmatales</taxon>
        <taxon>Monodopsidaceae</taxon>
        <taxon>Nannochloropsis</taxon>
    </lineage>
</organism>
<feature type="region of interest" description="Disordered" evidence="3">
    <location>
        <begin position="382"/>
        <end position="408"/>
    </location>
</feature>
<feature type="repeat" description="PPR" evidence="2">
    <location>
        <begin position="334"/>
        <end position="368"/>
    </location>
</feature>
<dbReference type="PROSITE" id="PS51375">
    <property type="entry name" value="PPR"/>
    <property type="match status" value="5"/>
</dbReference>
<dbReference type="PANTHER" id="PTHR47447:SF17">
    <property type="entry name" value="OS12G0638900 PROTEIN"/>
    <property type="match status" value="1"/>
</dbReference>
<feature type="repeat" description="PPR" evidence="2">
    <location>
        <begin position="512"/>
        <end position="546"/>
    </location>
</feature>
<dbReference type="Proteomes" id="UP000019335">
    <property type="component" value="Chromosome 4"/>
</dbReference>
<dbReference type="Pfam" id="PF01535">
    <property type="entry name" value="PPR"/>
    <property type="match status" value="2"/>
</dbReference>
<feature type="region of interest" description="Disordered" evidence="3">
    <location>
        <begin position="85"/>
        <end position="112"/>
    </location>
</feature>
<evidence type="ECO:0000256" key="1">
    <source>
        <dbReference type="ARBA" id="ARBA00022737"/>
    </source>
</evidence>
<dbReference type="Gene3D" id="1.25.40.10">
    <property type="entry name" value="Tetratricopeptide repeat domain"/>
    <property type="match status" value="4"/>
</dbReference>
<evidence type="ECO:0000256" key="2">
    <source>
        <dbReference type="PROSITE-ProRule" id="PRU00708"/>
    </source>
</evidence>
<dbReference type="InterPro" id="IPR011990">
    <property type="entry name" value="TPR-like_helical_dom_sf"/>
</dbReference>
<accession>W7TRD1</accession>
<reference evidence="4 5" key="1">
    <citation type="journal article" date="2014" name="Mol. Plant">
        <title>Chromosome Scale Genome Assembly and Transcriptome Profiling of Nannochloropsis gaditana in Nitrogen Depletion.</title>
        <authorList>
            <person name="Corteggiani Carpinelli E."/>
            <person name="Telatin A."/>
            <person name="Vitulo N."/>
            <person name="Forcato C."/>
            <person name="D'Angelo M."/>
            <person name="Schiavon R."/>
            <person name="Vezzi A."/>
            <person name="Giacometti G.M."/>
            <person name="Morosinotto T."/>
            <person name="Valle G."/>
        </authorList>
    </citation>
    <scope>NUCLEOTIDE SEQUENCE [LARGE SCALE GENOMIC DNA]</scope>
    <source>
        <strain evidence="4 5">B-31</strain>
    </source>
</reference>
<protein>
    <submittedName>
        <fullName evidence="4">Pentatricopeptide repeat containing protein</fullName>
    </submittedName>
</protein>
<name>W7TRD1_9STRA</name>
<evidence type="ECO:0000313" key="4">
    <source>
        <dbReference type="EMBL" id="EWM28737.1"/>
    </source>
</evidence>
<keyword evidence="5" id="KW-1185">Reference proteome</keyword>
<feature type="repeat" description="PPR" evidence="2">
    <location>
        <begin position="411"/>
        <end position="444"/>
    </location>
</feature>
<sequence length="921" mass="100100">MIVRRCGRQRHMPIRALLHPNGATRVATFLSIVCVFASLSVQYALRLHPSTPMTCRKSSSISVVSLSDRRKCGDICKHYAVSSLTAGSGSEDDSPTMRRRPPPPWPRPSPSATSAYTVAEVKALGERIRKGIDLNNAFKDLRNWRMADEGRTPVPDAMYRAILEHCRHPRPPRAYASKMLGLAGNVVQSYFLDVVASSSAPSALPVKEFREVLQAMSRARDAEGAVALLRLLTLQCQENGGKAGPASSYLDEYLFFLVVKCCCADAEEGSKRARSTPALAAVAPLMAEMDRLRIPKSSFLYSAALKGFGRMQWRERVEALAEEMMDRREEVALDTVALNSLLDALTRVGDLDRARGILRDMAQASYVSTSYLRRGVAEYRPVRRGESGSPSRSTAPPPSRVGGSTGLPLPDQYSYNTVLRALGEEDLGAAIALYREMRDAGVQPDRVTVNTLVAACAAHGRLDRGLLILESSAVPASVEGYTALISALAGKGELEKARDVLESMRAAGVAPNARTYTALLQGAARAGDMAGVWAAVGRMQEEGKRDPRLRPTVWTYNAVMAALARAGRVEGMLALREEMAGKRGKAGVAPDIVTCNTLLAALLLATDPPRLRQAEDLFMEMLEGGPFPDCYTFSMLLRAYSPSLPSRPPPPRSPVDLLQRLPNALLQPKGDQGEDGLERAAAAVDAAVADAGDDPASCPPRGILPGPDRLLELMASRHDLGVLLDTTAVNSLLLALVKAGALKRALEVFQAFKRGSLSALVPIPPERFASPEEGRPGIPDVITYTILVKGVAGSDNVYAGSKIMQLYREMRGEFQILPDLQLAYALVNSFALARSRVGGLGVEDLDEVLGDLRELGWKGEVLSRLEKRVSSYRGLYSEAWKEGRGGWEDSRGGRDRRPKASDRLFDKYGWNKFDSGYNFFA</sequence>
<proteinExistence type="predicted"/>
<dbReference type="Pfam" id="PF13041">
    <property type="entry name" value="PPR_2"/>
    <property type="match status" value="3"/>
</dbReference>
<gene>
    <name evidence="4" type="ORF">Naga_100002g119</name>
</gene>
<feature type="repeat" description="PPR" evidence="2">
    <location>
        <begin position="477"/>
        <end position="511"/>
    </location>
</feature>